<organism evidence="1 2">
    <name type="scientific">Eretmocerus hayati</name>
    <dbReference type="NCBI Taxonomy" id="131215"/>
    <lineage>
        <taxon>Eukaryota</taxon>
        <taxon>Metazoa</taxon>
        <taxon>Ecdysozoa</taxon>
        <taxon>Arthropoda</taxon>
        <taxon>Hexapoda</taxon>
        <taxon>Insecta</taxon>
        <taxon>Pterygota</taxon>
        <taxon>Neoptera</taxon>
        <taxon>Endopterygota</taxon>
        <taxon>Hymenoptera</taxon>
        <taxon>Apocrita</taxon>
        <taxon>Proctotrupomorpha</taxon>
        <taxon>Chalcidoidea</taxon>
        <taxon>Aphelinidae</taxon>
        <taxon>Aphelininae</taxon>
        <taxon>Eretmocerus</taxon>
    </lineage>
</organism>
<sequence>MYVLQCIEDEQFCLVDNAQVICDHKTVRVGDIVAFYYDEEKYRGVVKNIGDDFNEMYEHYRSQSIMQQTIKKEAIDTKKRRHPKQKRRKNVKRQKKSQEPEKSSLQILREQEQAVAQAEDSIHRMMQKLSTARPPTPQNFLPNDHDDDILLQSSDELSPLDHTESTEKDDPNNFNCVETTSKAQDVTEDIESYPNGTEDGKKVQGRYSLRQRHSKSAVNYSDKQISTIENESQSSDPDTSFSADNSGSDVDDEEFEGGLLAKKRNVSRQNTQSEGRRNLIKVSVARDTSGCGLSSDAGIIYHTDDNQSSGLNEEVQRTLPSGPRRPSEDQLFGRNYPHAKMEHIGDDIWCKAEILDAAEYSLSPRICARKMMTGIFRECAVYHGVSSKTKRSAPPGVISNPDIKPHREVLHGRAVNAIIAHTVEHAKKKSMKHWPKMSTSQIREGMQQLCRDVRKAKDKAAKLGVEYVYGFDI</sequence>
<evidence type="ECO:0000313" key="2">
    <source>
        <dbReference type="Proteomes" id="UP001239111"/>
    </source>
</evidence>
<gene>
    <name evidence="1" type="ORF">QAD02_018236</name>
</gene>
<dbReference type="EMBL" id="CM056741">
    <property type="protein sequence ID" value="KAJ8682444.1"/>
    <property type="molecule type" value="Genomic_DNA"/>
</dbReference>
<accession>A0ACC2PIM5</accession>
<keyword evidence="2" id="KW-1185">Reference proteome</keyword>
<proteinExistence type="predicted"/>
<reference evidence="1" key="1">
    <citation type="submission" date="2023-04" db="EMBL/GenBank/DDBJ databases">
        <title>A chromosome-level genome assembly of the parasitoid wasp Eretmocerus hayati.</title>
        <authorList>
            <person name="Zhong Y."/>
            <person name="Liu S."/>
            <person name="Liu Y."/>
        </authorList>
    </citation>
    <scope>NUCLEOTIDE SEQUENCE</scope>
    <source>
        <strain evidence="1">ZJU_SS_LIU_2023</strain>
    </source>
</reference>
<comment type="caution">
    <text evidence="1">The sequence shown here is derived from an EMBL/GenBank/DDBJ whole genome shotgun (WGS) entry which is preliminary data.</text>
</comment>
<dbReference type="Proteomes" id="UP001239111">
    <property type="component" value="Chromosome 1"/>
</dbReference>
<evidence type="ECO:0000313" key="1">
    <source>
        <dbReference type="EMBL" id="KAJ8682444.1"/>
    </source>
</evidence>
<protein>
    <submittedName>
        <fullName evidence="1">Uncharacterized protein</fullName>
    </submittedName>
</protein>
<name>A0ACC2PIM5_9HYME</name>